<keyword evidence="2" id="KW-0201">Cytochrome c-type biogenesis</keyword>
<proteinExistence type="predicted"/>
<dbReference type="GeneID" id="93526709"/>
<dbReference type="InterPro" id="IPR050553">
    <property type="entry name" value="Thioredoxin_ResA/DsbE_sf"/>
</dbReference>
<dbReference type="OrthoDB" id="1098640at2"/>
<evidence type="ECO:0000256" key="3">
    <source>
        <dbReference type="ARBA" id="ARBA00023157"/>
    </source>
</evidence>
<evidence type="ECO:0000313" key="6">
    <source>
        <dbReference type="EMBL" id="QQU00851.1"/>
    </source>
</evidence>
<dbReference type="RefSeq" id="WP_002990706.1">
    <property type="nucleotide sequence ID" value="NZ_CP068108.1"/>
</dbReference>
<dbReference type="PROSITE" id="PS51352">
    <property type="entry name" value="THIOREDOXIN_2"/>
    <property type="match status" value="1"/>
</dbReference>
<accession>A0A9Q6Z524</accession>
<dbReference type="GO" id="GO:0030313">
    <property type="term" value="C:cell envelope"/>
    <property type="evidence" value="ECO:0007669"/>
    <property type="project" value="UniProtKB-SubCell"/>
</dbReference>
<dbReference type="PROSITE" id="PS51257">
    <property type="entry name" value="PROKAR_LIPOPROTEIN"/>
    <property type="match status" value="1"/>
</dbReference>
<evidence type="ECO:0000256" key="2">
    <source>
        <dbReference type="ARBA" id="ARBA00022748"/>
    </source>
</evidence>
<protein>
    <submittedName>
        <fullName evidence="6">TlpA family protein disulfide reductase</fullName>
    </submittedName>
</protein>
<evidence type="ECO:0000256" key="1">
    <source>
        <dbReference type="ARBA" id="ARBA00004196"/>
    </source>
</evidence>
<dbReference type="Gene3D" id="3.40.30.10">
    <property type="entry name" value="Glutaredoxin"/>
    <property type="match status" value="1"/>
</dbReference>
<dbReference type="Proteomes" id="UP000596202">
    <property type="component" value="Chromosome"/>
</dbReference>
<name>A0A9Q6Z524_MYROD</name>
<dbReference type="PANTHER" id="PTHR42852:SF6">
    <property type="entry name" value="THIOL:DISULFIDE INTERCHANGE PROTEIN DSBE"/>
    <property type="match status" value="1"/>
</dbReference>
<dbReference type="InterPro" id="IPR036249">
    <property type="entry name" value="Thioredoxin-like_sf"/>
</dbReference>
<organism evidence="6 7">
    <name type="scientific">Myroides odoratus</name>
    <name type="common">Flavobacterium odoratum</name>
    <dbReference type="NCBI Taxonomy" id="256"/>
    <lineage>
        <taxon>Bacteria</taxon>
        <taxon>Pseudomonadati</taxon>
        <taxon>Bacteroidota</taxon>
        <taxon>Flavobacteriia</taxon>
        <taxon>Flavobacteriales</taxon>
        <taxon>Flavobacteriaceae</taxon>
        <taxon>Myroides</taxon>
    </lineage>
</organism>
<sequence length="191" mass="21538">MKKIFITLSILALTATACKQQTEKLEVISTEEATTTSTPEETPVDATQFKPEALTQVFHKLDGSTITFQEILAQYTGKNILIDVWAAWCPDCIKALPEIKTIKAEFPDVVFVNLSLDKTPEAWKEAIAKYGIEGEQFHLNDEKRMKGTFGQAIELNWIPRYIVINKEGKIELFNATEKNFGEIKALLNTLQ</sequence>
<reference evidence="6 7" key="1">
    <citation type="submission" date="2021-01" db="EMBL/GenBank/DDBJ databases">
        <title>FDA dAtabase for Regulatory Grade micrObial Sequences (FDA-ARGOS): Supporting development and validation of Infectious Disease Dx tests.</title>
        <authorList>
            <person name="Sproer C."/>
            <person name="Gronow S."/>
            <person name="Severitt S."/>
            <person name="Schroder I."/>
            <person name="Tallon L."/>
            <person name="Sadzewicz L."/>
            <person name="Zhao X."/>
            <person name="Boylan J."/>
            <person name="Ott S."/>
            <person name="Bowen H."/>
            <person name="Vavikolanu K."/>
            <person name="Mehta A."/>
            <person name="Aluvathingal J."/>
            <person name="Nadendla S."/>
            <person name="Lowell S."/>
            <person name="Myers T."/>
            <person name="Yan Y."/>
            <person name="Sichtig H."/>
        </authorList>
    </citation>
    <scope>NUCLEOTIDE SEQUENCE [LARGE SCALE GENOMIC DNA]</scope>
    <source>
        <strain evidence="6 7">FDAARGOS_1131</strain>
    </source>
</reference>
<dbReference type="InterPro" id="IPR012336">
    <property type="entry name" value="Thioredoxin-like_fold"/>
</dbReference>
<dbReference type="Pfam" id="PF13905">
    <property type="entry name" value="Thioredoxin_8"/>
    <property type="match status" value="1"/>
</dbReference>
<dbReference type="InterPro" id="IPR013766">
    <property type="entry name" value="Thioredoxin_domain"/>
</dbReference>
<dbReference type="EMBL" id="CP068108">
    <property type="protein sequence ID" value="QQU00851.1"/>
    <property type="molecule type" value="Genomic_DNA"/>
</dbReference>
<dbReference type="AlphaFoldDB" id="A0A9Q6Z524"/>
<dbReference type="PANTHER" id="PTHR42852">
    <property type="entry name" value="THIOL:DISULFIDE INTERCHANGE PROTEIN DSBE"/>
    <property type="match status" value="1"/>
</dbReference>
<evidence type="ECO:0000313" key="7">
    <source>
        <dbReference type="Proteomes" id="UP000596202"/>
    </source>
</evidence>
<keyword evidence="4" id="KW-0676">Redox-active center</keyword>
<dbReference type="SUPFAM" id="SSF52833">
    <property type="entry name" value="Thioredoxin-like"/>
    <property type="match status" value="1"/>
</dbReference>
<gene>
    <name evidence="6" type="ORF">I6I88_03535</name>
</gene>
<evidence type="ECO:0000256" key="4">
    <source>
        <dbReference type="ARBA" id="ARBA00023284"/>
    </source>
</evidence>
<comment type="subcellular location">
    <subcellularLocation>
        <location evidence="1">Cell envelope</location>
    </subcellularLocation>
</comment>
<evidence type="ECO:0000259" key="5">
    <source>
        <dbReference type="PROSITE" id="PS51352"/>
    </source>
</evidence>
<dbReference type="GO" id="GO:0017004">
    <property type="term" value="P:cytochrome complex assembly"/>
    <property type="evidence" value="ECO:0007669"/>
    <property type="project" value="UniProtKB-KW"/>
</dbReference>
<feature type="domain" description="Thioredoxin" evidence="5">
    <location>
        <begin position="32"/>
        <end position="191"/>
    </location>
</feature>
<dbReference type="CDD" id="cd02966">
    <property type="entry name" value="TlpA_like_family"/>
    <property type="match status" value="1"/>
</dbReference>
<keyword evidence="3" id="KW-1015">Disulfide bond</keyword>